<dbReference type="STRING" id="657014.SAMN04488092_1294"/>
<protein>
    <submittedName>
        <fullName evidence="1">Uncharacterized protein</fullName>
    </submittedName>
</protein>
<feature type="non-terminal residue" evidence="1">
    <location>
        <position position="1"/>
    </location>
</feature>
<accession>A0A1H9LGA4</accession>
<dbReference type="Proteomes" id="UP000198634">
    <property type="component" value="Unassembled WGS sequence"/>
</dbReference>
<evidence type="ECO:0000313" key="1">
    <source>
        <dbReference type="EMBL" id="SER10410.1"/>
    </source>
</evidence>
<gene>
    <name evidence="1" type="ORF">SAMN04488092_1294</name>
</gene>
<proteinExistence type="predicted"/>
<organism evidence="1 2">
    <name type="scientific">Thalassovita taeanensis</name>
    <dbReference type="NCBI Taxonomy" id="657014"/>
    <lineage>
        <taxon>Bacteria</taxon>
        <taxon>Pseudomonadati</taxon>
        <taxon>Pseudomonadota</taxon>
        <taxon>Alphaproteobacteria</taxon>
        <taxon>Rhodobacterales</taxon>
        <taxon>Roseobacteraceae</taxon>
        <taxon>Thalassovita</taxon>
    </lineage>
</organism>
<evidence type="ECO:0000313" key="2">
    <source>
        <dbReference type="Proteomes" id="UP000198634"/>
    </source>
</evidence>
<keyword evidence="2" id="KW-1185">Reference proteome</keyword>
<reference evidence="1 2" key="1">
    <citation type="submission" date="2016-10" db="EMBL/GenBank/DDBJ databases">
        <authorList>
            <person name="de Groot N.N."/>
        </authorList>
    </citation>
    <scope>NUCLEOTIDE SEQUENCE [LARGE SCALE GENOMIC DNA]</scope>
    <source>
        <strain evidence="1 2">DSM 22007</strain>
    </source>
</reference>
<dbReference type="AlphaFoldDB" id="A0A1H9LGA4"/>
<name>A0A1H9LGA4_9RHOB</name>
<dbReference type="EMBL" id="FOEP01000029">
    <property type="protein sequence ID" value="SER10410.1"/>
    <property type="molecule type" value="Genomic_DNA"/>
</dbReference>
<sequence>ANAGVAGVEEAFIIYRPTGQIMWALVDGAAQAELNLLIAGVEYDLLA</sequence>